<sequence length="85" mass="9730">MNDSQFRNNLLTEIHRYKQFAEYYNITSIVEKLLLLETDIEEDHFSFVVVGEFSTGKSSFLNALIEQDILPTGITPTTSTINLIT</sequence>
<dbReference type="GO" id="GO:0003924">
    <property type="term" value="F:GTPase activity"/>
    <property type="evidence" value="ECO:0007669"/>
    <property type="project" value="InterPro"/>
</dbReference>
<dbReference type="SUPFAM" id="SSF52540">
    <property type="entry name" value="P-loop containing nucleoside triphosphate hydrolases"/>
    <property type="match status" value="1"/>
</dbReference>
<dbReference type="AlphaFoldDB" id="A0A285TMZ0"/>
<name>A0A285TMZ0_9BACL</name>
<dbReference type="InterPro" id="IPR027094">
    <property type="entry name" value="Mitofusin_fam"/>
</dbReference>
<dbReference type="GO" id="GO:0016020">
    <property type="term" value="C:membrane"/>
    <property type="evidence" value="ECO:0007669"/>
    <property type="project" value="UniProtKB-SubCell"/>
</dbReference>
<keyword evidence="4" id="KW-0342">GTP-binding</keyword>
<keyword evidence="5" id="KW-0472">Membrane</keyword>
<dbReference type="Pfam" id="PF00350">
    <property type="entry name" value="Dynamin_N"/>
    <property type="match status" value="1"/>
</dbReference>
<feature type="domain" description="Dynamin N-terminal" evidence="6">
    <location>
        <begin position="48"/>
        <end position="84"/>
    </location>
</feature>
<dbReference type="Proteomes" id="UP000219636">
    <property type="component" value="Unassembled WGS sequence"/>
</dbReference>
<dbReference type="InterPro" id="IPR045063">
    <property type="entry name" value="Dynamin_N"/>
</dbReference>
<comment type="subcellular location">
    <subcellularLocation>
        <location evidence="1">Membrane</location>
    </subcellularLocation>
</comment>
<dbReference type="InterPro" id="IPR027417">
    <property type="entry name" value="P-loop_NTPase"/>
</dbReference>
<evidence type="ECO:0000313" key="7">
    <source>
        <dbReference type="EMBL" id="SOC23910.1"/>
    </source>
</evidence>
<proteinExistence type="predicted"/>
<evidence type="ECO:0000256" key="3">
    <source>
        <dbReference type="ARBA" id="ARBA00022801"/>
    </source>
</evidence>
<gene>
    <name evidence="7" type="ORF">SAMN05880501_11638</name>
</gene>
<accession>A0A285TMZ0</accession>
<evidence type="ECO:0000256" key="5">
    <source>
        <dbReference type="ARBA" id="ARBA00023136"/>
    </source>
</evidence>
<evidence type="ECO:0000256" key="1">
    <source>
        <dbReference type="ARBA" id="ARBA00004370"/>
    </source>
</evidence>
<reference evidence="8" key="1">
    <citation type="submission" date="2017-08" db="EMBL/GenBank/DDBJ databases">
        <authorList>
            <person name="Varghese N."/>
            <person name="Submissions S."/>
        </authorList>
    </citation>
    <scope>NUCLEOTIDE SEQUENCE [LARGE SCALE GENOMIC DNA]</scope>
    <source>
        <strain evidence="8">JC22</strain>
    </source>
</reference>
<evidence type="ECO:0000256" key="2">
    <source>
        <dbReference type="ARBA" id="ARBA00022741"/>
    </source>
</evidence>
<evidence type="ECO:0000256" key="4">
    <source>
        <dbReference type="ARBA" id="ARBA00023134"/>
    </source>
</evidence>
<keyword evidence="3" id="KW-0378">Hydrolase</keyword>
<dbReference type="PANTHER" id="PTHR10465">
    <property type="entry name" value="TRANSMEMBRANE GTPASE FZO1"/>
    <property type="match status" value="1"/>
</dbReference>
<dbReference type="EMBL" id="OBMQ01000016">
    <property type="protein sequence ID" value="SOC23910.1"/>
    <property type="molecule type" value="Genomic_DNA"/>
</dbReference>
<dbReference type="PANTHER" id="PTHR10465:SF0">
    <property type="entry name" value="SARCALUMENIN"/>
    <property type="match status" value="1"/>
</dbReference>
<protein>
    <submittedName>
        <fullName evidence="7">Dynamin family protein</fullName>
    </submittedName>
</protein>
<evidence type="ECO:0000259" key="6">
    <source>
        <dbReference type="Pfam" id="PF00350"/>
    </source>
</evidence>
<evidence type="ECO:0000313" key="8">
    <source>
        <dbReference type="Proteomes" id="UP000219636"/>
    </source>
</evidence>
<keyword evidence="8" id="KW-1185">Reference proteome</keyword>
<keyword evidence="2" id="KW-0547">Nucleotide-binding</keyword>
<dbReference type="Gene3D" id="3.40.50.300">
    <property type="entry name" value="P-loop containing nucleotide triphosphate hydrolases"/>
    <property type="match status" value="1"/>
</dbReference>
<organism evidence="7 8">
    <name type="scientific">Ureibacillus xyleni</name>
    <dbReference type="NCBI Taxonomy" id="614648"/>
    <lineage>
        <taxon>Bacteria</taxon>
        <taxon>Bacillati</taxon>
        <taxon>Bacillota</taxon>
        <taxon>Bacilli</taxon>
        <taxon>Bacillales</taxon>
        <taxon>Caryophanaceae</taxon>
        <taxon>Ureibacillus</taxon>
    </lineage>
</organism>
<dbReference type="GO" id="GO:0005525">
    <property type="term" value="F:GTP binding"/>
    <property type="evidence" value="ECO:0007669"/>
    <property type="project" value="UniProtKB-KW"/>
</dbReference>